<sequence>MHYPFHNLRQMMYFNGRGYYILDFKQGDINGDGIIEDVYIVGDKPYGEESAFSNNIAIALYDTKTNAYIKIPLNINAGYRPTLFLGDFTGDKVDDILISIDSGGSGGFTFNYVFSFLNNRWEKLFDFEKFNEEYKYNVIYRDYYKVDIVSKNLNKKYTIDISCHERKNLAESYNENGRLKAPFVGWVLSIGGLYPIDIQRDEVYELIAVQRVIGRSNADTLGFVETYLRWNKGEFAPFNQFVAVLGSKIHFK</sequence>
<proteinExistence type="predicted"/>
<dbReference type="InterPro" id="IPR028994">
    <property type="entry name" value="Integrin_alpha_N"/>
</dbReference>
<name>A0A4R7KQH6_9CLOT</name>
<evidence type="ECO:0000313" key="1">
    <source>
        <dbReference type="EMBL" id="TDT61315.1"/>
    </source>
</evidence>
<dbReference type="OrthoDB" id="1653343at2"/>
<accession>A0A4R7KQH6</accession>
<dbReference type="Proteomes" id="UP000295325">
    <property type="component" value="Unassembled WGS sequence"/>
</dbReference>
<protein>
    <submittedName>
        <fullName evidence="1">Uncharacterized protein</fullName>
    </submittedName>
</protein>
<dbReference type="RefSeq" id="WP_133627795.1">
    <property type="nucleotide sequence ID" value="NZ_SOAZ01000007.1"/>
</dbReference>
<dbReference type="SUPFAM" id="SSF69318">
    <property type="entry name" value="Integrin alpha N-terminal domain"/>
    <property type="match status" value="1"/>
</dbReference>
<evidence type="ECO:0000313" key="2">
    <source>
        <dbReference type="Proteomes" id="UP000295325"/>
    </source>
</evidence>
<comment type="caution">
    <text evidence="1">The sequence shown here is derived from an EMBL/GenBank/DDBJ whole genome shotgun (WGS) entry which is preliminary data.</text>
</comment>
<keyword evidence="2" id="KW-1185">Reference proteome</keyword>
<reference evidence="1 2" key="1">
    <citation type="submission" date="2019-03" db="EMBL/GenBank/DDBJ databases">
        <title>Genomic Encyclopedia of Type Strains, Phase IV (KMG-IV): sequencing the most valuable type-strain genomes for metagenomic binning, comparative biology and taxonomic classification.</title>
        <authorList>
            <person name="Goeker M."/>
        </authorList>
    </citation>
    <scope>NUCLEOTIDE SEQUENCE [LARGE SCALE GENOMIC DNA]</scope>
    <source>
        <strain evidence="1 2">DSM 24455</strain>
    </source>
</reference>
<gene>
    <name evidence="1" type="ORF">EDD71_10740</name>
</gene>
<organism evidence="1 2">
    <name type="scientific">Fonticella tunisiensis</name>
    <dbReference type="NCBI Taxonomy" id="1096341"/>
    <lineage>
        <taxon>Bacteria</taxon>
        <taxon>Bacillati</taxon>
        <taxon>Bacillota</taxon>
        <taxon>Clostridia</taxon>
        <taxon>Eubacteriales</taxon>
        <taxon>Clostridiaceae</taxon>
        <taxon>Fonticella</taxon>
    </lineage>
</organism>
<dbReference type="EMBL" id="SOAZ01000007">
    <property type="protein sequence ID" value="TDT61315.1"/>
    <property type="molecule type" value="Genomic_DNA"/>
</dbReference>
<dbReference type="AlphaFoldDB" id="A0A4R7KQH6"/>